<dbReference type="SMART" id="SM00822">
    <property type="entry name" value="PKS_KR"/>
    <property type="match status" value="1"/>
</dbReference>
<proteinExistence type="inferred from homology"/>
<dbReference type="CDD" id="cd05333">
    <property type="entry name" value="BKR_SDR_c"/>
    <property type="match status" value="1"/>
</dbReference>
<dbReference type="NCBIfam" id="NF005559">
    <property type="entry name" value="PRK07231.1"/>
    <property type="match status" value="1"/>
</dbReference>
<evidence type="ECO:0000256" key="8">
    <source>
        <dbReference type="ARBA" id="ARBA00023098"/>
    </source>
</evidence>
<keyword evidence="5 13" id="KW-0276">Fatty acid metabolism</keyword>
<dbReference type="InterPro" id="IPR020904">
    <property type="entry name" value="Sc_DH/Rdtase_CS"/>
</dbReference>
<dbReference type="EMBL" id="UGPP01000001">
    <property type="protein sequence ID" value="STY70524.1"/>
    <property type="molecule type" value="Genomic_DNA"/>
</dbReference>
<dbReference type="GO" id="GO:0004316">
    <property type="term" value="F:3-oxoacyl-[acyl-carrier-protein] reductase (NADPH) activity"/>
    <property type="evidence" value="ECO:0007669"/>
    <property type="project" value="UniProtKB-UniRule"/>
</dbReference>
<dbReference type="GeneID" id="62777992"/>
<dbReference type="SUPFAM" id="SSF51735">
    <property type="entry name" value="NAD(P)-binding Rossmann-fold domains"/>
    <property type="match status" value="1"/>
</dbReference>
<comment type="similarity">
    <text evidence="3 13">Belongs to the short-chain dehydrogenases/reductases (SDR) family.</text>
</comment>
<evidence type="ECO:0000256" key="6">
    <source>
        <dbReference type="ARBA" id="ARBA00022857"/>
    </source>
</evidence>
<dbReference type="NCBIfam" id="TIGR01830">
    <property type="entry name" value="3oxo_ACP_reduc"/>
    <property type="match status" value="1"/>
</dbReference>
<dbReference type="Proteomes" id="UP000255234">
    <property type="component" value="Unassembled WGS sequence"/>
</dbReference>
<dbReference type="NCBIfam" id="NF004198">
    <property type="entry name" value="PRK05653.1-3"/>
    <property type="match status" value="1"/>
</dbReference>
<comment type="pathway">
    <text evidence="2 13">Lipid metabolism; fatty acid biosynthesis.</text>
</comment>
<keyword evidence="7 13" id="KW-0560">Oxidoreductase</keyword>
<evidence type="ECO:0000256" key="7">
    <source>
        <dbReference type="ARBA" id="ARBA00023002"/>
    </source>
</evidence>
<evidence type="ECO:0000256" key="3">
    <source>
        <dbReference type="ARBA" id="ARBA00006484"/>
    </source>
</evidence>
<dbReference type="STRING" id="1122216.GCA_000423385_01161"/>
<sequence>MLLDGKVALVTGASRGIGRAVAIELAKEGATVAINYAGNVAAAEEVKNIITDMGGKAMIVQADVSDEQAASEMVEKVIAEFGQIDILVNNAGITRDGLFIRMKSQDWNAVINTNLTGIFNCTKVAAKYMMKKRSGKIINMTSVSGIMGNIGQTNYSAAKAGVIGFTKSLAREMASRGITVNAVAPGFIATDMTAAMPEKAQAQVVGSIPLGKMGQPEDIANAVVFLASDKASYITGQVVNVDGGMVM</sequence>
<dbReference type="NCBIfam" id="NF009466">
    <property type="entry name" value="PRK12826.1-2"/>
    <property type="match status" value="1"/>
</dbReference>
<keyword evidence="8 13" id="KW-0443">Lipid metabolism</keyword>
<feature type="binding site" evidence="12">
    <location>
        <position position="188"/>
    </location>
    <ligand>
        <name>NADP(+)</name>
        <dbReference type="ChEBI" id="CHEBI:58349"/>
    </ligand>
</feature>
<dbReference type="RefSeq" id="WP_008538620.1">
    <property type="nucleotide sequence ID" value="NZ_UGPP01000001.1"/>
</dbReference>
<feature type="binding site" evidence="12">
    <location>
        <position position="90"/>
    </location>
    <ligand>
        <name>NADP(+)</name>
        <dbReference type="ChEBI" id="CHEBI:58349"/>
    </ligand>
</feature>
<dbReference type="PRINTS" id="PR00081">
    <property type="entry name" value="GDHRDH"/>
</dbReference>
<evidence type="ECO:0000259" key="14">
    <source>
        <dbReference type="SMART" id="SM00822"/>
    </source>
</evidence>
<dbReference type="InterPro" id="IPR050259">
    <property type="entry name" value="SDR"/>
</dbReference>
<evidence type="ECO:0000256" key="13">
    <source>
        <dbReference type="RuleBase" id="RU366074"/>
    </source>
</evidence>
<dbReference type="NCBIfam" id="NF009464">
    <property type="entry name" value="PRK12824.1"/>
    <property type="match status" value="1"/>
</dbReference>
<keyword evidence="6 12" id="KW-0521">NADP</keyword>
<dbReference type="InterPro" id="IPR036291">
    <property type="entry name" value="NAD(P)-bd_dom_sf"/>
</dbReference>
<evidence type="ECO:0000256" key="4">
    <source>
        <dbReference type="ARBA" id="ARBA00022516"/>
    </source>
</evidence>
<dbReference type="PANTHER" id="PTHR42879">
    <property type="entry name" value="3-OXOACYL-(ACYL-CARRIER-PROTEIN) REDUCTASE"/>
    <property type="match status" value="1"/>
</dbReference>
<evidence type="ECO:0000256" key="5">
    <source>
        <dbReference type="ARBA" id="ARBA00022832"/>
    </source>
</evidence>
<feature type="active site" description="Proton acceptor" evidence="11">
    <location>
        <position position="155"/>
    </location>
</feature>
<dbReference type="GO" id="GO:0006633">
    <property type="term" value="P:fatty acid biosynthetic process"/>
    <property type="evidence" value="ECO:0007669"/>
    <property type="project" value="UniProtKB-UniPathway"/>
</dbReference>
<evidence type="ECO:0000256" key="2">
    <source>
        <dbReference type="ARBA" id="ARBA00005194"/>
    </source>
</evidence>
<feature type="domain" description="Ketoreductase" evidence="14">
    <location>
        <begin position="6"/>
        <end position="191"/>
    </location>
</feature>
<organism evidence="15 16">
    <name type="scientific">Megamonas hypermegale</name>
    <dbReference type="NCBI Taxonomy" id="158847"/>
    <lineage>
        <taxon>Bacteria</taxon>
        <taxon>Bacillati</taxon>
        <taxon>Bacillota</taxon>
        <taxon>Negativicutes</taxon>
        <taxon>Selenomonadales</taxon>
        <taxon>Selenomonadaceae</taxon>
        <taxon>Megamonas</taxon>
    </lineage>
</organism>
<dbReference type="PRINTS" id="PR00080">
    <property type="entry name" value="SDRFAMILY"/>
</dbReference>
<dbReference type="PANTHER" id="PTHR42879:SF2">
    <property type="entry name" value="3-OXOACYL-[ACYL-CARRIER-PROTEIN] REDUCTASE FABG"/>
    <property type="match status" value="1"/>
</dbReference>
<dbReference type="NCBIfam" id="NF004200">
    <property type="entry name" value="PRK05653.1-5"/>
    <property type="match status" value="1"/>
</dbReference>
<dbReference type="AlphaFoldDB" id="A0A378NQ46"/>
<evidence type="ECO:0000256" key="12">
    <source>
        <dbReference type="PIRSR" id="PIRSR611284-2"/>
    </source>
</evidence>
<dbReference type="EC" id="1.1.1.100" evidence="13"/>
<keyword evidence="4 13" id="KW-0444">Lipid biosynthesis</keyword>
<evidence type="ECO:0000256" key="11">
    <source>
        <dbReference type="PIRSR" id="PIRSR611284-1"/>
    </source>
</evidence>
<comment type="subunit">
    <text evidence="13">Homotetramer.</text>
</comment>
<comment type="function">
    <text evidence="1 13">Catalyzes the NADPH-dependent reduction of beta-ketoacyl-ACP substrates to beta-hydroxyacyl-ACP products, the first reductive step in the elongation cycle of fatty acid biosynthesis.</text>
</comment>
<evidence type="ECO:0000313" key="15">
    <source>
        <dbReference type="EMBL" id="STY70524.1"/>
    </source>
</evidence>
<evidence type="ECO:0000256" key="1">
    <source>
        <dbReference type="ARBA" id="ARBA00002607"/>
    </source>
</evidence>
<dbReference type="InterPro" id="IPR011284">
    <property type="entry name" value="3oxo_ACP_reduc"/>
</dbReference>
<dbReference type="Gene3D" id="3.40.50.720">
    <property type="entry name" value="NAD(P)-binding Rossmann-like Domain"/>
    <property type="match status" value="1"/>
</dbReference>
<protein>
    <recommendedName>
        <fullName evidence="13">3-oxoacyl-[acyl-carrier-protein] reductase</fullName>
        <ecNumber evidence="13">1.1.1.100</ecNumber>
    </recommendedName>
</protein>
<accession>A0A378NQ46</accession>
<comment type="catalytic activity">
    <reaction evidence="10 13">
        <text>a (3R)-hydroxyacyl-[ACP] + NADP(+) = a 3-oxoacyl-[ACP] + NADPH + H(+)</text>
        <dbReference type="Rhea" id="RHEA:17397"/>
        <dbReference type="Rhea" id="RHEA-COMP:9916"/>
        <dbReference type="Rhea" id="RHEA-COMP:9945"/>
        <dbReference type="ChEBI" id="CHEBI:15378"/>
        <dbReference type="ChEBI" id="CHEBI:57783"/>
        <dbReference type="ChEBI" id="CHEBI:58349"/>
        <dbReference type="ChEBI" id="CHEBI:78776"/>
        <dbReference type="ChEBI" id="CHEBI:78827"/>
        <dbReference type="EC" id="1.1.1.100"/>
    </reaction>
</comment>
<dbReference type="UniPathway" id="UPA00094"/>
<dbReference type="InterPro" id="IPR057326">
    <property type="entry name" value="KR_dom"/>
</dbReference>
<reference evidence="15 16" key="1">
    <citation type="submission" date="2018-06" db="EMBL/GenBank/DDBJ databases">
        <authorList>
            <consortium name="Pathogen Informatics"/>
            <person name="Doyle S."/>
        </authorList>
    </citation>
    <scope>NUCLEOTIDE SEQUENCE [LARGE SCALE GENOMIC DNA]</scope>
    <source>
        <strain evidence="15 16">NCTC10571</strain>
    </source>
</reference>
<dbReference type="FunFam" id="3.40.50.720:FF:000037">
    <property type="entry name" value="3-oxoacyl-[acyl-carrier-protein] reductase FabG"/>
    <property type="match status" value="1"/>
</dbReference>
<dbReference type="InterPro" id="IPR002347">
    <property type="entry name" value="SDR_fam"/>
</dbReference>
<evidence type="ECO:0000313" key="16">
    <source>
        <dbReference type="Proteomes" id="UP000255234"/>
    </source>
</evidence>
<dbReference type="GO" id="GO:0051287">
    <property type="term" value="F:NAD binding"/>
    <property type="evidence" value="ECO:0007669"/>
    <property type="project" value="UniProtKB-UniRule"/>
</dbReference>
<gene>
    <name evidence="15" type="primary">fabG_2</name>
    <name evidence="15" type="ORF">NCTC10571_00663</name>
</gene>
<keyword evidence="9 13" id="KW-0275">Fatty acid biosynthesis</keyword>
<evidence type="ECO:0000256" key="9">
    <source>
        <dbReference type="ARBA" id="ARBA00023160"/>
    </source>
</evidence>
<evidence type="ECO:0000256" key="10">
    <source>
        <dbReference type="ARBA" id="ARBA00048508"/>
    </source>
</evidence>
<feature type="binding site" evidence="12">
    <location>
        <begin position="155"/>
        <end position="159"/>
    </location>
    <ligand>
        <name>NADP(+)</name>
        <dbReference type="ChEBI" id="CHEBI:58349"/>
    </ligand>
</feature>
<dbReference type="Pfam" id="PF13561">
    <property type="entry name" value="adh_short_C2"/>
    <property type="match status" value="1"/>
</dbReference>
<dbReference type="PROSITE" id="PS00061">
    <property type="entry name" value="ADH_SHORT"/>
    <property type="match status" value="1"/>
</dbReference>
<feature type="binding site" evidence="12">
    <location>
        <begin position="12"/>
        <end position="15"/>
    </location>
    <ligand>
        <name>NADP(+)</name>
        <dbReference type="ChEBI" id="CHEBI:58349"/>
    </ligand>
</feature>
<name>A0A378NQ46_9FIRM</name>